<dbReference type="InterPro" id="IPR001969">
    <property type="entry name" value="Aspartic_peptidase_AS"/>
</dbReference>
<dbReference type="OrthoDB" id="420416at2759"/>
<dbReference type="GO" id="GO:0006508">
    <property type="term" value="P:proteolysis"/>
    <property type="evidence" value="ECO:0007669"/>
    <property type="project" value="UniProtKB-KW"/>
</dbReference>
<dbReference type="InterPro" id="IPR001461">
    <property type="entry name" value="Aspartic_peptidase_A1"/>
</dbReference>
<evidence type="ECO:0000256" key="2">
    <source>
        <dbReference type="ARBA" id="ARBA00022670"/>
    </source>
</evidence>
<keyword evidence="6" id="KW-0472">Membrane</keyword>
<dbReference type="GO" id="GO:0004190">
    <property type="term" value="F:aspartic-type endopeptidase activity"/>
    <property type="evidence" value="ECO:0007669"/>
    <property type="project" value="UniProtKB-KW"/>
</dbReference>
<evidence type="ECO:0000256" key="5">
    <source>
        <dbReference type="RuleBase" id="RU000454"/>
    </source>
</evidence>
<feature type="domain" description="Peptidase A1" evidence="7">
    <location>
        <begin position="222"/>
        <end position="548"/>
    </location>
</feature>
<dbReference type="PANTHER" id="PTHR47966">
    <property type="entry name" value="BETA-SITE APP-CLEAVING ENZYME, ISOFORM A-RELATED"/>
    <property type="match status" value="1"/>
</dbReference>
<dbReference type="PROSITE" id="PS51767">
    <property type="entry name" value="PEPTIDASE_A1"/>
    <property type="match status" value="1"/>
</dbReference>
<name>A0A9P1FR56_9DINO</name>
<keyword evidence="6" id="KW-1133">Transmembrane helix</keyword>
<keyword evidence="10" id="KW-1185">Reference proteome</keyword>
<reference evidence="8" key="1">
    <citation type="submission" date="2022-10" db="EMBL/GenBank/DDBJ databases">
        <authorList>
            <person name="Chen Y."/>
            <person name="Dougan E. K."/>
            <person name="Chan C."/>
            <person name="Rhodes N."/>
            <person name="Thang M."/>
        </authorList>
    </citation>
    <scope>NUCLEOTIDE SEQUENCE</scope>
</reference>
<dbReference type="InterPro" id="IPR033121">
    <property type="entry name" value="PEPTIDASE_A1"/>
</dbReference>
<keyword evidence="3 5" id="KW-0064">Aspartyl protease</keyword>
<sequence>MKPTTKRTTRQALLCPKPGCLLLKKHLPKKKKRGCRAPLVPRSWWSELPSWIALHAERGPVRKCWEGHRMVQDTQDGRRHGRCNRCYEQPPAGSPIWDADPARVRSARVLLLLGALAGFLGACCIGLVATVVGRFFTGGGNAKLLTPEAVVLSLPIMRAPAPHPLAGRSRQHVHERFMNRYMRLAQKATFPAEIDIKNEDDVIFYGTLAASMESTAFEEQQWSSVIALGRPAQQFRVVFDTGSANLWVPSEECINCDSMKLGQHGLVALELHNKFDGPSSSSYEHSRLTYASGLREGGRYHPSSCKGFLARDRLSFGNVTVEKVPFVEVFQVSAPFPASDFDGIFGLAFNGLAQPTGLQTPLDLMQKVYGDRMRQKVFSFLPGELVFGAVPMDRYPSGIRWLDVMKDNDAGEAAYRFWAISMDRISFGGTRLTGRVGLMDSGSSCLVLPSKDASLFYDAVRQAQQHDARCSALPTLTLTLGGQVGAQGPRAVVRKGEDYGFQRLGGCQLCVQAREERHLGGRVKVDEPGILGIKHQTSSNKFHLGRLR</sequence>
<evidence type="ECO:0000256" key="1">
    <source>
        <dbReference type="ARBA" id="ARBA00007447"/>
    </source>
</evidence>
<evidence type="ECO:0000313" key="10">
    <source>
        <dbReference type="Proteomes" id="UP001152797"/>
    </source>
</evidence>
<evidence type="ECO:0000256" key="4">
    <source>
        <dbReference type="ARBA" id="ARBA00022801"/>
    </source>
</evidence>
<dbReference type="EMBL" id="CAMXCT010000803">
    <property type="protein sequence ID" value="CAI3983452.1"/>
    <property type="molecule type" value="Genomic_DNA"/>
</dbReference>
<gene>
    <name evidence="8" type="ORF">C1SCF055_LOCUS11065</name>
</gene>
<keyword evidence="2 5" id="KW-0645">Protease</keyword>
<evidence type="ECO:0000313" key="9">
    <source>
        <dbReference type="EMBL" id="CAL4770764.1"/>
    </source>
</evidence>
<dbReference type="Gene3D" id="2.40.70.10">
    <property type="entry name" value="Acid Proteases"/>
    <property type="match status" value="2"/>
</dbReference>
<feature type="transmembrane region" description="Helical" evidence="6">
    <location>
        <begin position="109"/>
        <end position="136"/>
    </location>
</feature>
<evidence type="ECO:0000259" key="7">
    <source>
        <dbReference type="PROSITE" id="PS51767"/>
    </source>
</evidence>
<protein>
    <submittedName>
        <fullName evidence="9">Vacuolar protease A</fullName>
    </submittedName>
</protein>
<evidence type="ECO:0000313" key="8">
    <source>
        <dbReference type="EMBL" id="CAI3983452.1"/>
    </source>
</evidence>
<dbReference type="PRINTS" id="PR00792">
    <property type="entry name" value="PEPSIN"/>
</dbReference>
<dbReference type="EMBL" id="CAMXCT030000803">
    <property type="protein sequence ID" value="CAL4770764.1"/>
    <property type="molecule type" value="Genomic_DNA"/>
</dbReference>
<evidence type="ECO:0000256" key="3">
    <source>
        <dbReference type="ARBA" id="ARBA00022750"/>
    </source>
</evidence>
<dbReference type="Proteomes" id="UP001152797">
    <property type="component" value="Unassembled WGS sequence"/>
</dbReference>
<dbReference type="CDD" id="cd05471">
    <property type="entry name" value="pepsin_like"/>
    <property type="match status" value="1"/>
</dbReference>
<comment type="similarity">
    <text evidence="1 5">Belongs to the peptidase A1 family.</text>
</comment>
<accession>A0A9P1FR56</accession>
<evidence type="ECO:0000256" key="6">
    <source>
        <dbReference type="SAM" id="Phobius"/>
    </source>
</evidence>
<dbReference type="InterPro" id="IPR021109">
    <property type="entry name" value="Peptidase_aspartic_dom_sf"/>
</dbReference>
<organism evidence="8">
    <name type="scientific">Cladocopium goreaui</name>
    <dbReference type="NCBI Taxonomy" id="2562237"/>
    <lineage>
        <taxon>Eukaryota</taxon>
        <taxon>Sar</taxon>
        <taxon>Alveolata</taxon>
        <taxon>Dinophyceae</taxon>
        <taxon>Suessiales</taxon>
        <taxon>Symbiodiniaceae</taxon>
        <taxon>Cladocopium</taxon>
    </lineage>
</organism>
<dbReference type="PROSITE" id="PS00141">
    <property type="entry name" value="ASP_PROTEASE"/>
    <property type="match status" value="1"/>
</dbReference>
<proteinExistence type="inferred from homology"/>
<comment type="caution">
    <text evidence="8">The sequence shown here is derived from an EMBL/GenBank/DDBJ whole genome shotgun (WGS) entry which is preliminary data.</text>
</comment>
<dbReference type="SUPFAM" id="SSF50630">
    <property type="entry name" value="Acid proteases"/>
    <property type="match status" value="1"/>
</dbReference>
<dbReference type="AlphaFoldDB" id="A0A9P1FR56"/>
<dbReference type="PANTHER" id="PTHR47966:SF51">
    <property type="entry name" value="BETA-SITE APP-CLEAVING ENZYME, ISOFORM A-RELATED"/>
    <property type="match status" value="1"/>
</dbReference>
<reference evidence="9 10" key="2">
    <citation type="submission" date="2024-05" db="EMBL/GenBank/DDBJ databases">
        <authorList>
            <person name="Chen Y."/>
            <person name="Shah S."/>
            <person name="Dougan E. K."/>
            <person name="Thang M."/>
            <person name="Chan C."/>
        </authorList>
    </citation>
    <scope>NUCLEOTIDE SEQUENCE [LARGE SCALE GENOMIC DNA]</scope>
</reference>
<keyword evidence="6" id="KW-0812">Transmembrane</keyword>
<dbReference type="EMBL" id="CAMXCT020000803">
    <property type="protein sequence ID" value="CAL1136827.1"/>
    <property type="molecule type" value="Genomic_DNA"/>
</dbReference>
<dbReference type="Pfam" id="PF00026">
    <property type="entry name" value="Asp"/>
    <property type="match status" value="1"/>
</dbReference>
<keyword evidence="4 5" id="KW-0378">Hydrolase</keyword>
<dbReference type="InterPro" id="IPR034164">
    <property type="entry name" value="Pepsin-like_dom"/>
</dbReference>